<dbReference type="RefSeq" id="WP_170062465.1">
    <property type="nucleotide sequence ID" value="NZ_JYGE01000006.1"/>
</dbReference>
<keyword evidence="1" id="KW-1133">Transmembrane helix</keyword>
<feature type="transmembrane region" description="Helical" evidence="1">
    <location>
        <begin position="52"/>
        <end position="70"/>
    </location>
</feature>
<evidence type="ECO:0000313" key="3">
    <source>
        <dbReference type="Proteomes" id="UP000241434"/>
    </source>
</evidence>
<reference evidence="2" key="1">
    <citation type="thesis" date="2015" institute="Rutgers" country="The State University of New Jersey, 14 College Farm Rd., New Brunswick, NJ, USA">
        <title>Ammonia toxicity in bacteria and its implications for treatment of and resource recovery from highly nitrogenous organic wastes.</title>
        <authorList>
            <person name="Luther A.K."/>
        </authorList>
    </citation>
    <scope>NUCLEOTIDE SEQUENCE</scope>
    <source>
        <strain evidence="2">RT-10B</strain>
    </source>
</reference>
<name>A0A2P7PZG8_9FIRM</name>
<keyword evidence="1" id="KW-0812">Transmembrane</keyword>
<feature type="transmembrane region" description="Helical" evidence="1">
    <location>
        <begin position="12"/>
        <end position="45"/>
    </location>
</feature>
<dbReference type="Proteomes" id="UP000241434">
    <property type="component" value="Unassembled WGS sequence"/>
</dbReference>
<dbReference type="EMBL" id="JYGE01000006">
    <property type="protein sequence ID" value="PSJ31075.1"/>
    <property type="molecule type" value="Genomic_DNA"/>
</dbReference>
<feature type="transmembrane region" description="Helical" evidence="1">
    <location>
        <begin position="238"/>
        <end position="258"/>
    </location>
</feature>
<feature type="transmembrane region" description="Helical" evidence="1">
    <location>
        <begin position="264"/>
        <end position="289"/>
    </location>
</feature>
<proteinExistence type="predicted"/>
<feature type="transmembrane region" description="Helical" evidence="1">
    <location>
        <begin position="116"/>
        <end position="141"/>
    </location>
</feature>
<accession>A0A2P7PZG8</accession>
<dbReference type="AlphaFoldDB" id="A0A2P7PZG8"/>
<keyword evidence="1" id="KW-0472">Membrane</keyword>
<evidence type="ECO:0000256" key="1">
    <source>
        <dbReference type="SAM" id="Phobius"/>
    </source>
</evidence>
<sequence>MKKIEKKIEVINVIMLAILIACTLIGNAGPFFSILLLLSIIPVVIIGVNSNWIFRVSAIVLAVAITFIVHGSEATLATVFIYILPAFLSAIIYTNEGFRDSKNRKIKLSFRQNNNVYSYASLRVFMIAIIIFALGIIGYYASMKIFMNVDIIKSMQSEIKDIVSNYNQLIKSSDLKAVEGSGVLDLVQNTGTIIMISVFTRAVISAVISYFFAIPILNKYCEKKIFNIKFDCIILPGNPVGVLFISIIVLFIIGLISPDIDTKIIINSFIFIMNILFFLEGTSLIVFIIRRWKGIRKNINWMLMIFLIVFMGILPGISVLGMLDNLWNYRLRWDPSLKNFGGKNE</sequence>
<keyword evidence="3" id="KW-1185">Reference proteome</keyword>
<comment type="caution">
    <text evidence="2">The sequence shown here is derived from an EMBL/GenBank/DDBJ whole genome shotgun (WGS) entry which is preliminary data.</text>
</comment>
<dbReference type="InterPro" id="IPR018710">
    <property type="entry name" value="DUF2232"/>
</dbReference>
<organism evidence="2 3">
    <name type="scientific">Peptostreptococcus russellii</name>
    <dbReference type="NCBI Taxonomy" id="215200"/>
    <lineage>
        <taxon>Bacteria</taxon>
        <taxon>Bacillati</taxon>
        <taxon>Bacillota</taxon>
        <taxon>Clostridia</taxon>
        <taxon>Peptostreptococcales</taxon>
        <taxon>Peptostreptococcaceae</taxon>
        <taxon>Peptostreptococcus</taxon>
    </lineage>
</organism>
<feature type="transmembrane region" description="Helical" evidence="1">
    <location>
        <begin position="76"/>
        <end position="95"/>
    </location>
</feature>
<feature type="transmembrane region" description="Helical" evidence="1">
    <location>
        <begin position="301"/>
        <end position="323"/>
    </location>
</feature>
<dbReference type="Pfam" id="PF09991">
    <property type="entry name" value="DUF2232"/>
    <property type="match status" value="1"/>
</dbReference>
<dbReference type="PROSITE" id="PS51257">
    <property type="entry name" value="PROKAR_LIPOPROTEIN"/>
    <property type="match status" value="1"/>
</dbReference>
<gene>
    <name evidence="2" type="ORF">UF10_07305</name>
</gene>
<feature type="transmembrane region" description="Helical" evidence="1">
    <location>
        <begin position="193"/>
        <end position="217"/>
    </location>
</feature>
<evidence type="ECO:0008006" key="4">
    <source>
        <dbReference type="Google" id="ProtNLM"/>
    </source>
</evidence>
<protein>
    <recommendedName>
        <fullName evidence="4">DUF2232 domain-containing protein</fullName>
    </recommendedName>
</protein>
<evidence type="ECO:0000313" key="2">
    <source>
        <dbReference type="EMBL" id="PSJ31075.1"/>
    </source>
</evidence>